<evidence type="ECO:0000313" key="3">
    <source>
        <dbReference type="Proteomes" id="UP000233786"/>
    </source>
</evidence>
<dbReference type="EMBL" id="PJNB01000001">
    <property type="protein sequence ID" value="PKW17334.1"/>
    <property type="molecule type" value="Genomic_DNA"/>
</dbReference>
<evidence type="ECO:0000256" key="1">
    <source>
        <dbReference type="SAM" id="Phobius"/>
    </source>
</evidence>
<dbReference type="AlphaFoldDB" id="A0A2N3Y333"/>
<feature type="transmembrane region" description="Helical" evidence="1">
    <location>
        <begin position="71"/>
        <end position="92"/>
    </location>
</feature>
<protein>
    <submittedName>
        <fullName evidence="2">Uncharacterized protein</fullName>
    </submittedName>
</protein>
<evidence type="ECO:0000313" key="2">
    <source>
        <dbReference type="EMBL" id="PKW17334.1"/>
    </source>
</evidence>
<keyword evidence="1" id="KW-0472">Membrane</keyword>
<name>A0A2N3Y333_SACSN</name>
<accession>A0A2N3Y333</accession>
<dbReference type="Proteomes" id="UP000233786">
    <property type="component" value="Unassembled WGS sequence"/>
</dbReference>
<organism evidence="2 3">
    <name type="scientific">Saccharopolyspora spinosa</name>
    <dbReference type="NCBI Taxonomy" id="60894"/>
    <lineage>
        <taxon>Bacteria</taxon>
        <taxon>Bacillati</taxon>
        <taxon>Actinomycetota</taxon>
        <taxon>Actinomycetes</taxon>
        <taxon>Pseudonocardiales</taxon>
        <taxon>Pseudonocardiaceae</taxon>
        <taxon>Saccharopolyspora</taxon>
    </lineage>
</organism>
<proteinExistence type="predicted"/>
<comment type="caution">
    <text evidence="2">The sequence shown here is derived from an EMBL/GenBank/DDBJ whole genome shotgun (WGS) entry which is preliminary data.</text>
</comment>
<feature type="transmembrane region" description="Helical" evidence="1">
    <location>
        <begin position="36"/>
        <end position="59"/>
    </location>
</feature>
<gene>
    <name evidence="2" type="ORF">A8926_5289</name>
</gene>
<dbReference type="STRING" id="994479.GCA_000194155_01157"/>
<reference evidence="2" key="1">
    <citation type="submission" date="2017-12" db="EMBL/GenBank/DDBJ databases">
        <title>Sequencing the genomes of 1000 Actinobacteria strains.</title>
        <authorList>
            <person name="Klenk H.-P."/>
        </authorList>
    </citation>
    <scope>NUCLEOTIDE SEQUENCE [LARGE SCALE GENOMIC DNA]</scope>
    <source>
        <strain evidence="2">DSM 44228</strain>
    </source>
</reference>
<keyword evidence="3" id="KW-1185">Reference proteome</keyword>
<sequence length="126" mass="13565">MLWAAGFNYLHERRKLGDYVFYAVRDEFENATFLKFLLFIGDLAIPILGCAAVAALLKAIVVGRLNMSQTLVHFVALVASSASMFVGCGLMYSAGSRAIWPAIVMGALAGLQTDISQSDTEASPDN</sequence>
<keyword evidence="1" id="KW-0812">Transmembrane</keyword>
<keyword evidence="1" id="KW-1133">Transmembrane helix</keyword>